<proteinExistence type="predicted"/>
<dbReference type="PANTHER" id="PTHR31697:SF2">
    <property type="entry name" value="INTEGRATOR COMPLEX SUBUNIT 5"/>
    <property type="match status" value="1"/>
</dbReference>
<evidence type="ECO:0000313" key="3">
    <source>
        <dbReference type="EMBL" id="BES89312.1"/>
    </source>
</evidence>
<accession>A0ABN7ADH6</accession>
<dbReference type="InterPro" id="IPR040316">
    <property type="entry name" value="INTS5"/>
</dbReference>
<evidence type="ECO:0000259" key="1">
    <source>
        <dbReference type="Pfam" id="PF14837"/>
    </source>
</evidence>
<dbReference type="Pfam" id="PF14837">
    <property type="entry name" value="INTS5_N"/>
    <property type="match status" value="1"/>
</dbReference>
<gene>
    <name evidence="3" type="ORF">NTJ_02119</name>
</gene>
<dbReference type="Proteomes" id="UP001307889">
    <property type="component" value="Chromosome 1"/>
</dbReference>
<dbReference type="PANTHER" id="PTHR31697">
    <property type="entry name" value="INTEGRATOR COMPLEX SUBUNIT 5"/>
    <property type="match status" value="1"/>
</dbReference>
<dbReference type="InterPro" id="IPR029445">
    <property type="entry name" value="INTS5_N"/>
</dbReference>
<dbReference type="EMBL" id="AP028909">
    <property type="protein sequence ID" value="BES89312.1"/>
    <property type="molecule type" value="Genomic_DNA"/>
</dbReference>
<dbReference type="Pfam" id="PF14838">
    <property type="entry name" value="INTS5_C"/>
    <property type="match status" value="1"/>
</dbReference>
<evidence type="ECO:0000313" key="4">
    <source>
        <dbReference type="Proteomes" id="UP001307889"/>
    </source>
</evidence>
<organism evidence="3 4">
    <name type="scientific">Nesidiocoris tenuis</name>
    <dbReference type="NCBI Taxonomy" id="355587"/>
    <lineage>
        <taxon>Eukaryota</taxon>
        <taxon>Metazoa</taxon>
        <taxon>Ecdysozoa</taxon>
        <taxon>Arthropoda</taxon>
        <taxon>Hexapoda</taxon>
        <taxon>Insecta</taxon>
        <taxon>Pterygota</taxon>
        <taxon>Neoptera</taxon>
        <taxon>Paraneoptera</taxon>
        <taxon>Hemiptera</taxon>
        <taxon>Heteroptera</taxon>
        <taxon>Panheteroptera</taxon>
        <taxon>Cimicomorpha</taxon>
        <taxon>Miridae</taxon>
        <taxon>Dicyphina</taxon>
        <taxon>Nesidiocoris</taxon>
    </lineage>
</organism>
<protein>
    <submittedName>
        <fullName evidence="3">Integrator complex subunit 5</fullName>
    </submittedName>
</protein>
<reference evidence="3 4" key="1">
    <citation type="submission" date="2023-09" db="EMBL/GenBank/DDBJ databases">
        <title>Nesidiocoris tenuis whole genome shotgun sequence.</title>
        <authorList>
            <person name="Shibata T."/>
            <person name="Shimoda M."/>
            <person name="Kobayashi T."/>
            <person name="Uehara T."/>
        </authorList>
    </citation>
    <scope>NUCLEOTIDE SEQUENCE [LARGE SCALE GENOMIC DNA]</scope>
    <source>
        <strain evidence="3 4">Japan</strain>
    </source>
</reference>
<name>A0ABN7ADH6_9HEMI</name>
<feature type="domain" description="Integrator complex subunit 5 C-terminal" evidence="2">
    <location>
        <begin position="232"/>
        <end position="896"/>
    </location>
</feature>
<feature type="domain" description="Integrator complex subunit 5 N-terminal" evidence="1">
    <location>
        <begin position="17"/>
        <end position="221"/>
    </location>
</feature>
<sequence>MASTSVIKQVPPKDTRSSVNYFLANFKKPLNGSPNEMTRTALMLLKSDPTVRDAVLEYLAIVVDKATLDYLIDLENQGNQPLVPNIPVELGLIDEIGRELTAFASSLTPPLALAFADWIYRILGVLSRNYSSRGRAPINGLLKDSLQQWLSCRPMRALLDVNVLSLRKLIAIKDAGSALCSLLNHCVKNSPHFDWAVAYIGSVFPEETVSEVLKAGLADFNATRADAKSQTLNTVVGILSHLSGTHQGAIENAMADLFKWSLDLRAMNDNTDTAMQKKLTVPYLSKISNLSTSLRPPFSNVVINSLKPSMFETLSWFGSEWKMYAGSRQYLLNQHVALVTSVDEDAFPVLLLILEATRYSNPVVSKLAEEILELLIYQLEILARGKQTNAPFLDSLVKDIGSVLPLLLSPYPLYTSTAVTIITLIGLQQPSILSNCAAYILLRSSLDEHLAAVVKLSQNHSSSVVLTPAITSALNCTEIEDKTKVWLNITKLFKWEATGTLTSLPVLEAVYDNLKIMSNLLFVEEDIKVAHIITELLRKAVLETKKLPSILISRSIVRATISYFYLCLMKSESIEEMKGVKAVKSMLKKLCQGCNSTRVYAVRELLESSLFRIPSILFGAPPQEGESLVEIPIGLKVQNTKQGHTALMGQRHSSVFHAGIIGSGKRKANPHCPTKEEDVVHNTTLFLKVLRASVEGNTNQETLDGVINISLQLVELISPDVMYNGLPWPEEDFCKVTVERDLYIRRILDTVPIVWHLLSFIAHHRPALCYCSVILRAIVATLMGQWFAASQQGRGPGHNTRLIATTTTLLQIMALGQLLPPPLTALSDVVPKIPPNQVAQILRDCVWNYLRDNVPAPALFTRDANGNMWRSSADSRVPSEYTETLRLVMLNNIQSLGPLYCTLFVKKTEEEDAQVPVQKPTLVKVDIS</sequence>
<keyword evidence="4" id="KW-1185">Reference proteome</keyword>
<evidence type="ECO:0000259" key="2">
    <source>
        <dbReference type="Pfam" id="PF14838"/>
    </source>
</evidence>
<dbReference type="InterPro" id="IPR029444">
    <property type="entry name" value="INTS5_C"/>
</dbReference>